<keyword evidence="3" id="KW-1185">Reference proteome</keyword>
<dbReference type="AlphaFoldDB" id="A0AA86UQI3"/>
<accession>A0AA86UQI3</accession>
<dbReference type="EMBL" id="CATOUU010000931">
    <property type="protein sequence ID" value="CAI9960626.1"/>
    <property type="molecule type" value="Genomic_DNA"/>
</dbReference>
<comment type="caution">
    <text evidence="1">The sequence shown here is derived from an EMBL/GenBank/DDBJ whole genome shotgun (WGS) entry which is preliminary data.</text>
</comment>
<protein>
    <submittedName>
        <fullName evidence="2">Hypothetical_protein</fullName>
    </submittedName>
</protein>
<gene>
    <name evidence="1" type="ORF">HINF_LOCUS48271</name>
    <name evidence="2" type="ORF">HINF_LOCUS8007</name>
</gene>
<reference evidence="1" key="1">
    <citation type="submission" date="2023-06" db="EMBL/GenBank/DDBJ databases">
        <authorList>
            <person name="Kurt Z."/>
        </authorList>
    </citation>
    <scope>NUCLEOTIDE SEQUENCE</scope>
</reference>
<evidence type="ECO:0000313" key="2">
    <source>
        <dbReference type="EMBL" id="CAL5984221.1"/>
    </source>
</evidence>
<organism evidence="1">
    <name type="scientific">Hexamita inflata</name>
    <dbReference type="NCBI Taxonomy" id="28002"/>
    <lineage>
        <taxon>Eukaryota</taxon>
        <taxon>Metamonada</taxon>
        <taxon>Diplomonadida</taxon>
        <taxon>Hexamitidae</taxon>
        <taxon>Hexamitinae</taxon>
        <taxon>Hexamita</taxon>
    </lineage>
</organism>
<sequence length="125" mass="14824">MKNNQELTCDQTISAVLNTLIKEKNISFQNISEYVQVLQCRQRLSFALKQILKQIGYQIEAASDKQICQFVDQISFYKKKQLKFWDRVSVLCQQSKQNIQEQYLRYRKHLQTDNLSDDNQDGLIE</sequence>
<proteinExistence type="predicted"/>
<reference evidence="2 3" key="2">
    <citation type="submission" date="2024-07" db="EMBL/GenBank/DDBJ databases">
        <authorList>
            <person name="Akdeniz Z."/>
        </authorList>
    </citation>
    <scope>NUCLEOTIDE SEQUENCE [LARGE SCALE GENOMIC DNA]</scope>
</reference>
<name>A0AA86UQI3_9EUKA</name>
<evidence type="ECO:0000313" key="3">
    <source>
        <dbReference type="Proteomes" id="UP001642409"/>
    </source>
</evidence>
<dbReference type="Proteomes" id="UP001642409">
    <property type="component" value="Unassembled WGS sequence"/>
</dbReference>
<dbReference type="EMBL" id="CAXDID020000016">
    <property type="protein sequence ID" value="CAL5984221.1"/>
    <property type="molecule type" value="Genomic_DNA"/>
</dbReference>
<evidence type="ECO:0000313" key="1">
    <source>
        <dbReference type="EMBL" id="CAI9960626.1"/>
    </source>
</evidence>